<dbReference type="PROSITE" id="PS01208">
    <property type="entry name" value="VWFC_1"/>
    <property type="match status" value="1"/>
</dbReference>
<evidence type="ECO:0000256" key="5">
    <source>
        <dbReference type="SAM" id="SignalP"/>
    </source>
</evidence>
<dbReference type="SMART" id="SM00832">
    <property type="entry name" value="C8"/>
    <property type="match status" value="1"/>
</dbReference>
<dbReference type="SMART" id="SM00216">
    <property type="entry name" value="VWD"/>
    <property type="match status" value="1"/>
</dbReference>
<accession>A0A1J1J6A9</accession>
<dbReference type="PROSITE" id="PS50184">
    <property type="entry name" value="VWFC_2"/>
    <property type="match status" value="3"/>
</dbReference>
<dbReference type="PANTHER" id="PTHR46698:SF4">
    <property type="entry name" value="CROSSVEINLESS 2"/>
    <property type="match status" value="1"/>
</dbReference>
<keyword evidence="2" id="KW-0964">Secreted</keyword>
<name>A0A1J1J6A9_9DIPT</name>
<dbReference type="Pfam" id="PF08742">
    <property type="entry name" value="C8"/>
    <property type="match status" value="1"/>
</dbReference>
<dbReference type="Proteomes" id="UP000183832">
    <property type="component" value="Unassembled WGS sequence"/>
</dbReference>
<organism evidence="8 9">
    <name type="scientific">Clunio marinus</name>
    <dbReference type="NCBI Taxonomy" id="568069"/>
    <lineage>
        <taxon>Eukaryota</taxon>
        <taxon>Metazoa</taxon>
        <taxon>Ecdysozoa</taxon>
        <taxon>Arthropoda</taxon>
        <taxon>Hexapoda</taxon>
        <taxon>Insecta</taxon>
        <taxon>Pterygota</taxon>
        <taxon>Neoptera</taxon>
        <taxon>Endopterygota</taxon>
        <taxon>Diptera</taxon>
        <taxon>Nematocera</taxon>
        <taxon>Chironomoidea</taxon>
        <taxon>Chironomidae</taxon>
        <taxon>Clunio</taxon>
    </lineage>
</organism>
<proteinExistence type="predicted"/>
<feature type="signal peptide" evidence="5">
    <location>
        <begin position="1"/>
        <end position="24"/>
    </location>
</feature>
<evidence type="ECO:0000259" key="6">
    <source>
        <dbReference type="PROSITE" id="PS50184"/>
    </source>
</evidence>
<evidence type="ECO:0000256" key="4">
    <source>
        <dbReference type="ARBA" id="ARBA00022737"/>
    </source>
</evidence>
<keyword evidence="9" id="KW-1185">Reference proteome</keyword>
<keyword evidence="4" id="KW-0677">Repeat</keyword>
<evidence type="ECO:0000313" key="9">
    <source>
        <dbReference type="Proteomes" id="UP000183832"/>
    </source>
</evidence>
<evidence type="ECO:0000259" key="7">
    <source>
        <dbReference type="PROSITE" id="PS51233"/>
    </source>
</evidence>
<dbReference type="Pfam" id="PF00094">
    <property type="entry name" value="VWD"/>
    <property type="match status" value="1"/>
</dbReference>
<gene>
    <name evidence="8" type="ORF">CLUMA_CG020856</name>
</gene>
<dbReference type="Gene3D" id="6.20.200.20">
    <property type="match status" value="5"/>
</dbReference>
<feature type="domain" description="VWFD" evidence="7">
    <location>
        <begin position="361"/>
        <end position="536"/>
    </location>
</feature>
<dbReference type="InterPro" id="IPR001846">
    <property type="entry name" value="VWF_type-D"/>
</dbReference>
<keyword evidence="3 5" id="KW-0732">Signal</keyword>
<feature type="domain" description="VWFC" evidence="6">
    <location>
        <begin position="39"/>
        <end position="97"/>
    </location>
</feature>
<dbReference type="SMART" id="SM00214">
    <property type="entry name" value="VWC"/>
    <property type="match status" value="5"/>
</dbReference>
<evidence type="ECO:0000256" key="3">
    <source>
        <dbReference type="ARBA" id="ARBA00022729"/>
    </source>
</evidence>
<dbReference type="InterPro" id="IPR052424">
    <property type="entry name" value="Kielin_Chordin-BMP_Reg"/>
</dbReference>
<dbReference type="InterPro" id="IPR014853">
    <property type="entry name" value="VWF/SSPO/ZAN-like_Cys-rich_dom"/>
</dbReference>
<dbReference type="GO" id="GO:0005576">
    <property type="term" value="C:extracellular region"/>
    <property type="evidence" value="ECO:0007669"/>
    <property type="project" value="UniProtKB-SubCell"/>
</dbReference>
<evidence type="ECO:0000313" key="8">
    <source>
        <dbReference type="EMBL" id="CRL07928.1"/>
    </source>
</evidence>
<reference evidence="8 9" key="1">
    <citation type="submission" date="2015-04" db="EMBL/GenBank/DDBJ databases">
        <authorList>
            <person name="Syromyatnikov M.Y."/>
            <person name="Popov V.N."/>
        </authorList>
    </citation>
    <scope>NUCLEOTIDE SEQUENCE [LARGE SCALE GENOMIC DNA]</scope>
</reference>
<dbReference type="STRING" id="568069.A0A1J1J6A9"/>
<dbReference type="InterPro" id="IPR001007">
    <property type="entry name" value="VWF_dom"/>
</dbReference>
<dbReference type="GO" id="GO:0036122">
    <property type="term" value="F:BMP binding"/>
    <property type="evidence" value="ECO:0007669"/>
    <property type="project" value="TreeGrafter"/>
</dbReference>
<protein>
    <submittedName>
        <fullName evidence="8">CLUMA_CG020856, isoform A</fullName>
    </submittedName>
</protein>
<dbReference type="AlphaFoldDB" id="A0A1J1J6A9"/>
<feature type="domain" description="VWFC" evidence="6">
    <location>
        <begin position="227"/>
        <end position="288"/>
    </location>
</feature>
<dbReference type="SUPFAM" id="SSF57603">
    <property type="entry name" value="FnI-like domain"/>
    <property type="match status" value="5"/>
</dbReference>
<dbReference type="PROSITE" id="PS51233">
    <property type="entry name" value="VWFD"/>
    <property type="match status" value="1"/>
</dbReference>
<dbReference type="Pfam" id="PF00093">
    <property type="entry name" value="VWC"/>
    <property type="match status" value="2"/>
</dbReference>
<comment type="subcellular location">
    <subcellularLocation>
        <location evidence="1">Secreted</location>
    </subcellularLocation>
</comment>
<dbReference type="OrthoDB" id="6019304at2759"/>
<evidence type="ECO:0000256" key="2">
    <source>
        <dbReference type="ARBA" id="ARBA00022525"/>
    </source>
</evidence>
<dbReference type="GO" id="GO:0030513">
    <property type="term" value="P:positive regulation of BMP signaling pathway"/>
    <property type="evidence" value="ECO:0007669"/>
    <property type="project" value="TreeGrafter"/>
</dbReference>
<feature type="domain" description="VWFC" evidence="6">
    <location>
        <begin position="297"/>
        <end position="357"/>
    </location>
</feature>
<dbReference type="EMBL" id="CVRI01000074">
    <property type="protein sequence ID" value="CRL07928.1"/>
    <property type="molecule type" value="Genomic_DNA"/>
</dbReference>
<feature type="chain" id="PRO_5013380475" evidence="5">
    <location>
        <begin position="25"/>
        <end position="686"/>
    </location>
</feature>
<sequence length="686" mass="77917">MVVLQRLSFLITVFIFYKIEQIHASHRIGGDFFFHGSRAPCTNEGEEVRLSGDLDVNCFRCICQNGFIECEKDSCPPVDDCYALVKKSPGTCCDKCKECTFKGQIFQSGAEWSDPDDPCSYFKCIAGVVTESLLECYTPCNDPLPPRQGQCCPTCLGCHLNGQTVLEEREVTLTEDPCVKCQCNGKRLTCTKKVCPVLQCPPHLQYTPPGGCCKKCTKNIIYTPIKGGCLMMGDFFPSAKDKKVKPDVCSTCTCHNETSVCLKQSCPVLECSPEHQLTQPGECCPSCPKLDTEFVSSTCVYKGVTYQNNQTWNLGPCQSCECKAGEIRCAQTQCPKIKCRPNENLVIPEGQCCAKCIESPSVCTVFGDPHYKTFDGKFFSFQGSCKYQLTADCVNHTFSIRVTNDARQAKHSSWTKTVTFKMTNIKINLGQKLRVKVNGTRIQLPYNIEKLVKIYKSRDDEVIVESHLGIKLIWDGYNFLQVEAPVIYKNKLCGLCGNYNNIWRDDLTSRTGINMADCDVRKFADSWRVGGLRACVRKPNEHHQTPQQCINGRKKRALKCHELKLHNVFGNCNSRVNPDNYFEYCLMDMCECPSQMCYCESFTAYAHECARNGVDLPHWRNNAKCQLSHLYNRNFQRAEKFPRIRKHRNRWKKRKTKEKNETPELLHRQTIPKVFISGHRTPPPLQ</sequence>
<dbReference type="PANTHER" id="PTHR46698">
    <property type="entry name" value="CROSSVEINLESS 2"/>
    <property type="match status" value="1"/>
</dbReference>
<evidence type="ECO:0000256" key="1">
    <source>
        <dbReference type="ARBA" id="ARBA00004613"/>
    </source>
</evidence>